<dbReference type="SUPFAM" id="SSF46689">
    <property type="entry name" value="Homeodomain-like"/>
    <property type="match status" value="1"/>
</dbReference>
<dbReference type="RefSeq" id="WP_198737811.1">
    <property type="nucleotide sequence ID" value="NZ_JAEIOS010000010.1"/>
</dbReference>
<dbReference type="InterPro" id="IPR036271">
    <property type="entry name" value="Tet_transcr_reg_TetR-rel_C_sf"/>
</dbReference>
<dbReference type="InterPro" id="IPR001647">
    <property type="entry name" value="HTH_TetR"/>
</dbReference>
<accession>A0A934M864</accession>
<proteinExistence type="predicted"/>
<dbReference type="GO" id="GO:0003677">
    <property type="term" value="F:DNA binding"/>
    <property type="evidence" value="ECO:0007669"/>
    <property type="project" value="UniProtKB-KW"/>
</dbReference>
<name>A0A934M864_9CORY</name>
<comment type="caution">
    <text evidence="3">The sequence shown here is derived from an EMBL/GenBank/DDBJ whole genome shotgun (WGS) entry which is preliminary data.</text>
</comment>
<sequence length="218" mass="24210">MGTRGPGRPAQLNRADIERAVLTLGFNDATTTAIARHLGVDQSSLYRHIGSRRELLRSAVDRAIAEHPREFTHTTWREYLTGVAELNWSLLAGHPGMAAALYTLEDTPPRSITELTEESTQVLHQTYGWAIRDALLVLDSLTDMTADTVNRTERLLTSDSEAGNDRTAHDLLDRSGLSPALTEALARILDEGLERWWRRKVELLLDGAQRLAPHNGNG</sequence>
<dbReference type="Proteomes" id="UP000645966">
    <property type="component" value="Unassembled WGS sequence"/>
</dbReference>
<protein>
    <submittedName>
        <fullName evidence="3">TetR/AcrR family transcriptional regulator</fullName>
    </submittedName>
</protein>
<keyword evidence="4" id="KW-1185">Reference proteome</keyword>
<evidence type="ECO:0000313" key="3">
    <source>
        <dbReference type="EMBL" id="MBI8988775.1"/>
    </source>
</evidence>
<reference evidence="3" key="1">
    <citation type="submission" date="2020-12" db="EMBL/GenBank/DDBJ databases">
        <title>Genome public.</title>
        <authorList>
            <person name="Sun Q."/>
        </authorList>
    </citation>
    <scope>NUCLEOTIDE SEQUENCE</scope>
    <source>
        <strain evidence="3">CCM 8863</strain>
    </source>
</reference>
<organism evidence="3 4">
    <name type="scientific">Corynebacterium meridianum</name>
    <dbReference type="NCBI Taxonomy" id="2765363"/>
    <lineage>
        <taxon>Bacteria</taxon>
        <taxon>Bacillati</taxon>
        <taxon>Actinomycetota</taxon>
        <taxon>Actinomycetes</taxon>
        <taxon>Mycobacteriales</taxon>
        <taxon>Corynebacteriaceae</taxon>
        <taxon>Corynebacterium</taxon>
    </lineage>
</organism>
<dbReference type="InterPro" id="IPR009057">
    <property type="entry name" value="Homeodomain-like_sf"/>
</dbReference>
<evidence type="ECO:0000259" key="2">
    <source>
        <dbReference type="Pfam" id="PF00440"/>
    </source>
</evidence>
<feature type="domain" description="HTH tetR-type" evidence="2">
    <location>
        <begin position="25"/>
        <end position="58"/>
    </location>
</feature>
<dbReference type="AlphaFoldDB" id="A0A934M864"/>
<dbReference type="EMBL" id="JAEIOS010000010">
    <property type="protein sequence ID" value="MBI8988775.1"/>
    <property type="molecule type" value="Genomic_DNA"/>
</dbReference>
<gene>
    <name evidence="3" type="ORF">JDV75_03230</name>
</gene>
<dbReference type="Pfam" id="PF00440">
    <property type="entry name" value="TetR_N"/>
    <property type="match status" value="1"/>
</dbReference>
<dbReference type="Gene3D" id="1.10.10.60">
    <property type="entry name" value="Homeodomain-like"/>
    <property type="match status" value="1"/>
</dbReference>
<dbReference type="Gene3D" id="1.10.357.10">
    <property type="entry name" value="Tetracycline Repressor, domain 2"/>
    <property type="match status" value="1"/>
</dbReference>
<keyword evidence="1" id="KW-0238">DNA-binding</keyword>
<evidence type="ECO:0000256" key="1">
    <source>
        <dbReference type="ARBA" id="ARBA00023125"/>
    </source>
</evidence>
<dbReference type="SUPFAM" id="SSF48498">
    <property type="entry name" value="Tetracyclin repressor-like, C-terminal domain"/>
    <property type="match status" value="1"/>
</dbReference>
<evidence type="ECO:0000313" key="4">
    <source>
        <dbReference type="Proteomes" id="UP000645966"/>
    </source>
</evidence>